<dbReference type="EMBL" id="UINC01079119">
    <property type="protein sequence ID" value="SVC20820.1"/>
    <property type="molecule type" value="Genomic_DNA"/>
</dbReference>
<dbReference type="InterPro" id="IPR037185">
    <property type="entry name" value="EmrE-like"/>
</dbReference>
<keyword evidence="1" id="KW-1133">Transmembrane helix</keyword>
<evidence type="ECO:0000259" key="2">
    <source>
        <dbReference type="Pfam" id="PF00892"/>
    </source>
</evidence>
<feature type="non-terminal residue" evidence="3">
    <location>
        <position position="1"/>
    </location>
</feature>
<dbReference type="Gene3D" id="1.10.3730.20">
    <property type="match status" value="1"/>
</dbReference>
<feature type="transmembrane region" description="Helical" evidence="1">
    <location>
        <begin position="30"/>
        <end position="51"/>
    </location>
</feature>
<name>A0A382K8L9_9ZZZZ</name>
<feature type="transmembrane region" description="Helical" evidence="1">
    <location>
        <begin position="58"/>
        <end position="78"/>
    </location>
</feature>
<evidence type="ECO:0000256" key="1">
    <source>
        <dbReference type="SAM" id="Phobius"/>
    </source>
</evidence>
<protein>
    <recommendedName>
        <fullName evidence="2">EamA domain-containing protein</fullName>
    </recommendedName>
</protein>
<dbReference type="GO" id="GO:0016020">
    <property type="term" value="C:membrane"/>
    <property type="evidence" value="ECO:0007669"/>
    <property type="project" value="InterPro"/>
</dbReference>
<gene>
    <name evidence="3" type="ORF">METZ01_LOCUS273674</name>
</gene>
<keyword evidence="1" id="KW-0472">Membrane</keyword>
<sequence>LGSSFEVYSGDNVILDFVFRSWELNLSVQYFLIFVVGVCVVAGFLLIFNAYRIGKPFIVAPFEYTILLWSIFYGWLIWDEKVTLQSWIGMGMIVAAGIYLFYRERVNEQQITMDQPLR</sequence>
<evidence type="ECO:0000313" key="3">
    <source>
        <dbReference type="EMBL" id="SVC20820.1"/>
    </source>
</evidence>
<proteinExistence type="predicted"/>
<feature type="domain" description="EamA" evidence="2">
    <location>
        <begin position="23"/>
        <end position="100"/>
    </location>
</feature>
<keyword evidence="1" id="KW-0812">Transmembrane</keyword>
<reference evidence="3" key="1">
    <citation type="submission" date="2018-05" db="EMBL/GenBank/DDBJ databases">
        <authorList>
            <person name="Lanie J.A."/>
            <person name="Ng W.-L."/>
            <person name="Kazmierczak K.M."/>
            <person name="Andrzejewski T.M."/>
            <person name="Davidsen T.M."/>
            <person name="Wayne K.J."/>
            <person name="Tettelin H."/>
            <person name="Glass J.I."/>
            <person name="Rusch D."/>
            <person name="Podicherti R."/>
            <person name="Tsui H.-C.T."/>
            <person name="Winkler M.E."/>
        </authorList>
    </citation>
    <scope>NUCLEOTIDE SEQUENCE</scope>
</reference>
<organism evidence="3">
    <name type="scientific">marine metagenome</name>
    <dbReference type="NCBI Taxonomy" id="408172"/>
    <lineage>
        <taxon>unclassified sequences</taxon>
        <taxon>metagenomes</taxon>
        <taxon>ecological metagenomes</taxon>
    </lineage>
</organism>
<dbReference type="Pfam" id="PF00892">
    <property type="entry name" value="EamA"/>
    <property type="match status" value="1"/>
</dbReference>
<dbReference type="SUPFAM" id="SSF103481">
    <property type="entry name" value="Multidrug resistance efflux transporter EmrE"/>
    <property type="match status" value="1"/>
</dbReference>
<dbReference type="AlphaFoldDB" id="A0A382K8L9"/>
<dbReference type="InterPro" id="IPR000620">
    <property type="entry name" value="EamA_dom"/>
</dbReference>
<feature type="transmembrane region" description="Helical" evidence="1">
    <location>
        <begin position="84"/>
        <end position="102"/>
    </location>
</feature>
<accession>A0A382K8L9</accession>